<evidence type="ECO:0000313" key="1">
    <source>
        <dbReference type="EMBL" id="MPC57532.1"/>
    </source>
</evidence>
<comment type="caution">
    <text evidence="1">The sequence shown here is derived from an EMBL/GenBank/DDBJ whole genome shotgun (WGS) entry which is preliminary data.</text>
</comment>
<dbReference type="EMBL" id="VSRR010014863">
    <property type="protein sequence ID" value="MPC57532.1"/>
    <property type="molecule type" value="Genomic_DNA"/>
</dbReference>
<evidence type="ECO:0000313" key="2">
    <source>
        <dbReference type="Proteomes" id="UP000324222"/>
    </source>
</evidence>
<proteinExistence type="predicted"/>
<sequence length="127" mass="13630">MIDGPTRVTSWVEHPLKRAVMMDGSTRRPGMTGSRVHPYSSPTLVTTKVSISQDSKWLTGTKQGSLSTSSLSYTTSQSYNTCQLAKGLLGFVVSGKQAVSPSLSCINPASKEFLGINSGKPTNRIYT</sequence>
<reference evidence="1 2" key="1">
    <citation type="submission" date="2019-05" db="EMBL/GenBank/DDBJ databases">
        <title>Another draft genome of Portunus trituberculatus and its Hox gene families provides insights of decapod evolution.</title>
        <authorList>
            <person name="Jeong J.-H."/>
            <person name="Song I."/>
            <person name="Kim S."/>
            <person name="Choi T."/>
            <person name="Kim D."/>
            <person name="Ryu S."/>
            <person name="Kim W."/>
        </authorList>
    </citation>
    <scope>NUCLEOTIDE SEQUENCE [LARGE SCALE GENOMIC DNA]</scope>
    <source>
        <tissue evidence="1">Muscle</tissue>
    </source>
</reference>
<protein>
    <submittedName>
        <fullName evidence="1">Uncharacterized protein</fullName>
    </submittedName>
</protein>
<organism evidence="1 2">
    <name type="scientific">Portunus trituberculatus</name>
    <name type="common">Swimming crab</name>
    <name type="synonym">Neptunus trituberculatus</name>
    <dbReference type="NCBI Taxonomy" id="210409"/>
    <lineage>
        <taxon>Eukaryota</taxon>
        <taxon>Metazoa</taxon>
        <taxon>Ecdysozoa</taxon>
        <taxon>Arthropoda</taxon>
        <taxon>Crustacea</taxon>
        <taxon>Multicrustacea</taxon>
        <taxon>Malacostraca</taxon>
        <taxon>Eumalacostraca</taxon>
        <taxon>Eucarida</taxon>
        <taxon>Decapoda</taxon>
        <taxon>Pleocyemata</taxon>
        <taxon>Brachyura</taxon>
        <taxon>Eubrachyura</taxon>
        <taxon>Portunoidea</taxon>
        <taxon>Portunidae</taxon>
        <taxon>Portuninae</taxon>
        <taxon>Portunus</taxon>
    </lineage>
</organism>
<name>A0A5B7GF05_PORTR</name>
<gene>
    <name evidence="1" type="ORF">E2C01_051512</name>
</gene>
<dbReference type="Proteomes" id="UP000324222">
    <property type="component" value="Unassembled WGS sequence"/>
</dbReference>
<accession>A0A5B7GF05</accession>
<dbReference type="AlphaFoldDB" id="A0A5B7GF05"/>
<keyword evidence="2" id="KW-1185">Reference proteome</keyword>